<dbReference type="InterPro" id="IPR003960">
    <property type="entry name" value="ATPase_AAA_CS"/>
</dbReference>
<dbReference type="InterPro" id="IPR025662">
    <property type="entry name" value="Sigma_54_int_dom_ATP-bd_1"/>
</dbReference>
<evidence type="ECO:0000256" key="1">
    <source>
        <dbReference type="ARBA" id="ARBA00006914"/>
    </source>
</evidence>
<evidence type="ECO:0000256" key="4">
    <source>
        <dbReference type="RuleBase" id="RU003651"/>
    </source>
</evidence>
<feature type="domain" description="AAA+ ATPase" evidence="5">
    <location>
        <begin position="299"/>
        <end position="435"/>
    </location>
</feature>
<keyword evidence="7" id="KW-1185">Reference proteome</keyword>
<keyword evidence="2 4" id="KW-0547">Nucleotide-binding</keyword>
<dbReference type="Gene3D" id="1.10.8.60">
    <property type="match status" value="2"/>
</dbReference>
<proteinExistence type="inferred from homology"/>
<name>A0ABP9Y4R9_9FUNG</name>
<dbReference type="InterPro" id="IPR050168">
    <property type="entry name" value="AAA_ATPase_domain"/>
</dbReference>
<dbReference type="Pfam" id="PF17862">
    <property type="entry name" value="AAA_lid_3"/>
    <property type="match status" value="1"/>
</dbReference>
<comment type="caution">
    <text evidence="6">The sequence shown here is derived from an EMBL/GenBank/DDBJ whole genome shotgun (WGS) entry which is preliminary data.</text>
</comment>
<dbReference type="PROSITE" id="PS00674">
    <property type="entry name" value="AAA"/>
    <property type="match status" value="1"/>
</dbReference>
<dbReference type="Proteomes" id="UP001476247">
    <property type="component" value="Unassembled WGS sequence"/>
</dbReference>
<dbReference type="PANTHER" id="PTHR23077">
    <property type="entry name" value="AAA-FAMILY ATPASE"/>
    <property type="match status" value="1"/>
</dbReference>
<organism evidence="6 7">
    <name type="scientific">Helicostylum pulchrum</name>
    <dbReference type="NCBI Taxonomy" id="562976"/>
    <lineage>
        <taxon>Eukaryota</taxon>
        <taxon>Fungi</taxon>
        <taxon>Fungi incertae sedis</taxon>
        <taxon>Mucoromycota</taxon>
        <taxon>Mucoromycotina</taxon>
        <taxon>Mucoromycetes</taxon>
        <taxon>Mucorales</taxon>
        <taxon>Mucorineae</taxon>
        <taxon>Mucoraceae</taxon>
        <taxon>Helicostylum</taxon>
    </lineage>
</organism>
<comment type="similarity">
    <text evidence="1 4">Belongs to the AAA ATPase family.</text>
</comment>
<dbReference type="Gene3D" id="3.40.50.300">
    <property type="entry name" value="P-loop containing nucleotide triphosphate hydrolases"/>
    <property type="match status" value="2"/>
</dbReference>
<dbReference type="SMART" id="SM00382">
    <property type="entry name" value="AAA"/>
    <property type="match status" value="2"/>
</dbReference>
<evidence type="ECO:0000256" key="3">
    <source>
        <dbReference type="ARBA" id="ARBA00022840"/>
    </source>
</evidence>
<dbReference type="InterPro" id="IPR041569">
    <property type="entry name" value="AAA_lid_3"/>
</dbReference>
<dbReference type="Pfam" id="PF00004">
    <property type="entry name" value="AAA"/>
    <property type="match status" value="2"/>
</dbReference>
<evidence type="ECO:0000313" key="7">
    <source>
        <dbReference type="Proteomes" id="UP001476247"/>
    </source>
</evidence>
<protein>
    <recommendedName>
        <fullName evidence="5">AAA+ ATPase domain-containing protein</fullName>
    </recommendedName>
</protein>
<accession>A0ABP9Y4R9</accession>
<gene>
    <name evidence="6" type="ORF">HPULCUR_006753</name>
</gene>
<evidence type="ECO:0000313" key="6">
    <source>
        <dbReference type="EMBL" id="GAA5801307.1"/>
    </source>
</evidence>
<dbReference type="PROSITE" id="PS00675">
    <property type="entry name" value="SIGMA54_INTERACT_1"/>
    <property type="match status" value="1"/>
</dbReference>
<reference evidence="6 7" key="1">
    <citation type="submission" date="2024-04" db="EMBL/GenBank/DDBJ databases">
        <title>genome sequences of Mucor flavus KT1a and Helicostylum pulchrum KT1b strains isolation_sourced from the surface of a dry-aged beef.</title>
        <authorList>
            <person name="Toyotome T."/>
            <person name="Hosono M."/>
            <person name="Torimaru M."/>
            <person name="Fukuda K."/>
            <person name="Mikami N."/>
        </authorList>
    </citation>
    <scope>NUCLEOTIDE SEQUENCE [LARGE SCALE GENOMIC DNA]</scope>
    <source>
        <strain evidence="6 7">KT1b</strain>
    </source>
</reference>
<dbReference type="PANTHER" id="PTHR23077:SF171">
    <property type="entry name" value="NUCLEAR VALOSIN-CONTAINING PROTEIN-LIKE"/>
    <property type="match status" value="1"/>
</dbReference>
<evidence type="ECO:0000259" key="5">
    <source>
        <dbReference type="SMART" id="SM00382"/>
    </source>
</evidence>
<dbReference type="SUPFAM" id="SSF52540">
    <property type="entry name" value="P-loop containing nucleoside triphosphate hydrolases"/>
    <property type="match status" value="2"/>
</dbReference>
<dbReference type="InterPro" id="IPR027417">
    <property type="entry name" value="P-loop_NTPase"/>
</dbReference>
<dbReference type="InterPro" id="IPR003959">
    <property type="entry name" value="ATPase_AAA_core"/>
</dbReference>
<keyword evidence="3 4" id="KW-0067">ATP-binding</keyword>
<feature type="domain" description="AAA+ ATPase" evidence="5">
    <location>
        <begin position="47"/>
        <end position="173"/>
    </location>
</feature>
<dbReference type="EMBL" id="BAABUJ010000018">
    <property type="protein sequence ID" value="GAA5801307.1"/>
    <property type="molecule type" value="Genomic_DNA"/>
</dbReference>
<evidence type="ECO:0000256" key="2">
    <source>
        <dbReference type="ARBA" id="ARBA00022741"/>
    </source>
</evidence>
<dbReference type="InterPro" id="IPR003593">
    <property type="entry name" value="AAA+_ATPase"/>
</dbReference>
<sequence>MSDYATLCYGEEGARYVYDQTHFNTHDPTNRLDQAFNLTFKQHEPPPPPVILLKGDSGTGKSYIVSHLARIHNVTVHSVTLGELAAAHRGQLTKGFKRLIWKASTSNNSLVLIEDLDLFFPRQGQEDTGLLSIASSLAQQAKLMLIATTRRPDYIAFDVRPLFQDEIHLQIPTPDERFHMMRYIYNHDFLCAKTLSDQDIQLLSSKAHAFVAADIAQWCRLAEEDALIKKLDQVNINNFDNTFSDIRVSGLQNSAMAEKPDPVYWKDIGGLVAAKNALEESAVWIYKHADAYKRLGIRPSKGVLLFGPPGTGKTLLAKAVATESSANFLPVSIPDLIKGEVGESEKAVSRIFQTAIRCSPCVIFLDELEAIFSSRDTTGDVGRKLISQFLIEIDHLDKVDKSVILLGATNHPESIDNSILRPGRLDRLVYVGAPNLEERVQILQVLRNKTKVHPDINLEEIASKTEGYTGADLQAVIRKAGLLSLKQNLLQITQENILKAIESVSPSVIVE</sequence>